<keyword evidence="2" id="KW-1185">Reference proteome</keyword>
<protein>
    <submittedName>
        <fullName evidence="1">Uncharacterized protein</fullName>
    </submittedName>
</protein>
<gene>
    <name evidence="1" type="ORF">THAOC_24239</name>
</gene>
<accession>K0RSC4</accession>
<reference evidence="1 2" key="1">
    <citation type="journal article" date="2012" name="Genome Biol.">
        <title>Genome and low-iron response of an oceanic diatom adapted to chronic iron limitation.</title>
        <authorList>
            <person name="Lommer M."/>
            <person name="Specht M."/>
            <person name="Roy A.S."/>
            <person name="Kraemer L."/>
            <person name="Andreson R."/>
            <person name="Gutowska M.A."/>
            <person name="Wolf J."/>
            <person name="Bergner S.V."/>
            <person name="Schilhabel M.B."/>
            <person name="Klostermeier U.C."/>
            <person name="Beiko R.G."/>
            <person name="Rosenstiel P."/>
            <person name="Hippler M."/>
            <person name="Laroche J."/>
        </authorList>
    </citation>
    <scope>NUCLEOTIDE SEQUENCE [LARGE SCALE GENOMIC DNA]</scope>
    <source>
        <strain evidence="1 2">CCMP1005</strain>
    </source>
</reference>
<comment type="caution">
    <text evidence="1">The sequence shown here is derived from an EMBL/GenBank/DDBJ whole genome shotgun (WGS) entry which is preliminary data.</text>
</comment>
<sequence length="79" mass="8338">MDEPLGDAPGLVAARPPRADHIPAIARALSDDVDFDLPEYYRRGVGDTYFSGKQLAKLGRIVVAASELRDLAGLSADGG</sequence>
<dbReference type="AlphaFoldDB" id="K0RSC4"/>
<dbReference type="EMBL" id="AGNL01032772">
    <property type="protein sequence ID" value="EJK55960.1"/>
    <property type="molecule type" value="Genomic_DNA"/>
</dbReference>
<name>K0RSC4_THAOC</name>
<evidence type="ECO:0000313" key="1">
    <source>
        <dbReference type="EMBL" id="EJK55960.1"/>
    </source>
</evidence>
<dbReference type="Proteomes" id="UP000266841">
    <property type="component" value="Unassembled WGS sequence"/>
</dbReference>
<proteinExistence type="predicted"/>
<organism evidence="1 2">
    <name type="scientific">Thalassiosira oceanica</name>
    <name type="common">Marine diatom</name>
    <dbReference type="NCBI Taxonomy" id="159749"/>
    <lineage>
        <taxon>Eukaryota</taxon>
        <taxon>Sar</taxon>
        <taxon>Stramenopiles</taxon>
        <taxon>Ochrophyta</taxon>
        <taxon>Bacillariophyta</taxon>
        <taxon>Coscinodiscophyceae</taxon>
        <taxon>Thalassiosirophycidae</taxon>
        <taxon>Thalassiosirales</taxon>
        <taxon>Thalassiosiraceae</taxon>
        <taxon>Thalassiosira</taxon>
    </lineage>
</organism>
<feature type="non-terminal residue" evidence="1">
    <location>
        <position position="79"/>
    </location>
</feature>
<evidence type="ECO:0000313" key="2">
    <source>
        <dbReference type="Proteomes" id="UP000266841"/>
    </source>
</evidence>
<dbReference type="OrthoDB" id="47734at2759"/>